<keyword evidence="4" id="KW-1185">Reference proteome</keyword>
<gene>
    <name evidence="3" type="ORF">CYNAS_LOCUS15522</name>
</gene>
<name>A0AA36H4I7_CYLNA</name>
<keyword evidence="2" id="KW-0472">Membrane</keyword>
<sequence>MTSNAKITSTEATSTAHETPTSSKTAVTTSSARVTSTEAKSTVRETLTSSKAADTTLGSKITSTDATSTMKPTDGEGNTKGIATKHTETPRGSTTKPAKPKKKALEYEEHIPSVHLAEHPKHAEYLDGKCVDPVFLTNLSRLGNENEPFELYENETLQRCISMKFTSLAQEDLCKSWDERFIGVMYRTYDVEAAKELIRMGNQIGEKGDDRDDEDDEDYEDDEDDEDDEDRAKTYTQATEETKVIRMGNKTGKKDDQAKIYIQAAKAECWTKYANTNTKLVCTCVSPCSKSLFDPVLVRMNHLKKTTDEGYNLLYNLSSQNELLKPCARKEVSHEKYVYAHNNQEKMEPCPVVNIPDERVERAVAVLQRAVEAYKRGENPFDYSYHAVTWHYSPGNLRKMYGVREFFYYASCFLHFLLMSVLIAKILRATSIVLLEMDIEN</sequence>
<keyword evidence="2" id="KW-1133">Transmembrane helix</keyword>
<protein>
    <submittedName>
        <fullName evidence="3">Uncharacterized protein</fullName>
    </submittedName>
</protein>
<feature type="compositionally biased region" description="Acidic residues" evidence="1">
    <location>
        <begin position="211"/>
        <end position="229"/>
    </location>
</feature>
<feature type="region of interest" description="Disordered" evidence="1">
    <location>
        <begin position="1"/>
        <end position="102"/>
    </location>
</feature>
<evidence type="ECO:0000256" key="1">
    <source>
        <dbReference type="SAM" id="MobiDB-lite"/>
    </source>
</evidence>
<keyword evidence="2" id="KW-0812">Transmembrane</keyword>
<evidence type="ECO:0000256" key="2">
    <source>
        <dbReference type="SAM" id="Phobius"/>
    </source>
</evidence>
<dbReference type="EMBL" id="CATQJL010000305">
    <property type="protein sequence ID" value="CAJ0603539.1"/>
    <property type="molecule type" value="Genomic_DNA"/>
</dbReference>
<evidence type="ECO:0000313" key="4">
    <source>
        <dbReference type="Proteomes" id="UP001176961"/>
    </source>
</evidence>
<evidence type="ECO:0000313" key="3">
    <source>
        <dbReference type="EMBL" id="CAJ0603539.1"/>
    </source>
</evidence>
<reference evidence="3" key="1">
    <citation type="submission" date="2023-07" db="EMBL/GenBank/DDBJ databases">
        <authorList>
            <consortium name="CYATHOMIX"/>
        </authorList>
    </citation>
    <scope>NUCLEOTIDE SEQUENCE</scope>
    <source>
        <strain evidence="3">N/A</strain>
    </source>
</reference>
<feature type="compositionally biased region" description="Polar residues" evidence="1">
    <location>
        <begin position="38"/>
        <end position="71"/>
    </location>
</feature>
<feature type="region of interest" description="Disordered" evidence="1">
    <location>
        <begin position="203"/>
        <end position="237"/>
    </location>
</feature>
<dbReference type="Proteomes" id="UP001176961">
    <property type="component" value="Unassembled WGS sequence"/>
</dbReference>
<proteinExistence type="predicted"/>
<dbReference type="AlphaFoldDB" id="A0AA36H4I7"/>
<accession>A0AA36H4I7</accession>
<feature type="compositionally biased region" description="Low complexity" evidence="1">
    <location>
        <begin position="8"/>
        <end position="37"/>
    </location>
</feature>
<comment type="caution">
    <text evidence="3">The sequence shown here is derived from an EMBL/GenBank/DDBJ whole genome shotgun (WGS) entry which is preliminary data.</text>
</comment>
<organism evidence="3 4">
    <name type="scientific">Cylicocyclus nassatus</name>
    <name type="common">Nematode worm</name>
    <dbReference type="NCBI Taxonomy" id="53992"/>
    <lineage>
        <taxon>Eukaryota</taxon>
        <taxon>Metazoa</taxon>
        <taxon>Ecdysozoa</taxon>
        <taxon>Nematoda</taxon>
        <taxon>Chromadorea</taxon>
        <taxon>Rhabditida</taxon>
        <taxon>Rhabditina</taxon>
        <taxon>Rhabditomorpha</taxon>
        <taxon>Strongyloidea</taxon>
        <taxon>Strongylidae</taxon>
        <taxon>Cylicocyclus</taxon>
    </lineage>
</organism>
<feature type="transmembrane region" description="Helical" evidence="2">
    <location>
        <begin position="406"/>
        <end position="427"/>
    </location>
</feature>